<comment type="catalytic activity">
    <reaction evidence="1 7">
        <text>guanosine(46) in tRNA + S-adenosyl-L-methionine = N(7)-methylguanosine(46) in tRNA + S-adenosyl-L-homocysteine</text>
        <dbReference type="Rhea" id="RHEA:42708"/>
        <dbReference type="Rhea" id="RHEA-COMP:10188"/>
        <dbReference type="Rhea" id="RHEA-COMP:10189"/>
        <dbReference type="ChEBI" id="CHEBI:57856"/>
        <dbReference type="ChEBI" id="CHEBI:59789"/>
        <dbReference type="ChEBI" id="CHEBI:74269"/>
        <dbReference type="ChEBI" id="CHEBI:74480"/>
        <dbReference type="EC" id="2.1.1.33"/>
    </reaction>
</comment>
<dbReference type="GO" id="GO:0008176">
    <property type="term" value="F:tRNA (guanine(46)-N7)-methyltransferase activity"/>
    <property type="evidence" value="ECO:0007669"/>
    <property type="project" value="UniProtKB-UniRule"/>
</dbReference>
<reference evidence="8 9" key="1">
    <citation type="submission" date="2012-02" db="EMBL/GenBank/DDBJ databases">
        <title>Complete genome sequence of Phycisphaera mikurensis NBRC 102666.</title>
        <authorList>
            <person name="Ankai A."/>
            <person name="Hosoyama A."/>
            <person name="Terui Y."/>
            <person name="Sekine M."/>
            <person name="Fukai R."/>
            <person name="Kato Y."/>
            <person name="Nakamura S."/>
            <person name="Yamada-Narita S."/>
            <person name="Kawakoshi A."/>
            <person name="Fukunaga Y."/>
            <person name="Yamazaki S."/>
            <person name="Fujita N."/>
        </authorList>
    </citation>
    <scope>NUCLEOTIDE SEQUENCE [LARGE SCALE GENOMIC DNA]</scope>
    <source>
        <strain evidence="9">NBRC 102666 / KCTC 22515 / FYK2301M01</strain>
    </source>
</reference>
<keyword evidence="9" id="KW-1185">Reference proteome</keyword>
<dbReference type="SUPFAM" id="SSF53335">
    <property type="entry name" value="S-adenosyl-L-methionine-dependent methyltransferases"/>
    <property type="match status" value="1"/>
</dbReference>
<organism evidence="8 9">
    <name type="scientific">Phycisphaera mikurensis (strain NBRC 102666 / KCTC 22515 / FYK2301M01)</name>
    <dbReference type="NCBI Taxonomy" id="1142394"/>
    <lineage>
        <taxon>Bacteria</taxon>
        <taxon>Pseudomonadati</taxon>
        <taxon>Planctomycetota</taxon>
        <taxon>Phycisphaerae</taxon>
        <taxon>Phycisphaerales</taxon>
        <taxon>Phycisphaeraceae</taxon>
        <taxon>Phycisphaera</taxon>
    </lineage>
</organism>
<proteinExistence type="inferred from homology"/>
<dbReference type="OrthoDB" id="9802090at2"/>
<sequence>MTASLSSNHPPDVSGFGFDRDVLPAAGAGGRTPIDLREVFGFKPDADGGQRPLELEIGSGKGTFLAQQAPLQPGTDFLGVEIAKPFWRHAADRARRLGLSNVRLLWHDAEAFVRAHCGDGVFAAVHLYFPDPWPKDRHHKRRSFQEPFLREVHRVLGPGGVLRVATDHEGYFEWMQAHAARVEDVFERRPYVPPASAGPGEWVGTNFERKYIPEGRRFQGMILARR</sequence>
<dbReference type="HOGENOM" id="CLU_050910_0_1_0"/>
<gene>
    <name evidence="7 8" type="primary">trmB</name>
    <name evidence="8" type="ordered locus">PSMK_25540</name>
</gene>
<keyword evidence="5 7" id="KW-0949">S-adenosyl-L-methionine</keyword>
<dbReference type="KEGG" id="phm:PSMK_25540"/>
<dbReference type="CDD" id="cd02440">
    <property type="entry name" value="AdoMet_MTases"/>
    <property type="match status" value="1"/>
</dbReference>
<dbReference type="Gene3D" id="3.40.50.150">
    <property type="entry name" value="Vaccinia Virus protein VP39"/>
    <property type="match status" value="1"/>
</dbReference>
<keyword evidence="4 7" id="KW-0808">Transferase</keyword>
<feature type="binding site" evidence="7">
    <location>
        <position position="108"/>
    </location>
    <ligand>
        <name>S-adenosyl-L-methionine</name>
        <dbReference type="ChEBI" id="CHEBI:59789"/>
    </ligand>
</feature>
<dbReference type="HAMAP" id="MF_01057">
    <property type="entry name" value="tRNA_methyltr_TrmB"/>
    <property type="match status" value="1"/>
</dbReference>
<dbReference type="UniPathway" id="UPA00989"/>
<dbReference type="STRING" id="1142394.PSMK_25540"/>
<dbReference type="AlphaFoldDB" id="I0IHH5"/>
<evidence type="ECO:0000256" key="5">
    <source>
        <dbReference type="ARBA" id="ARBA00022691"/>
    </source>
</evidence>
<evidence type="ECO:0000256" key="6">
    <source>
        <dbReference type="ARBA" id="ARBA00022694"/>
    </source>
</evidence>
<accession>I0IHH5</accession>
<dbReference type="InterPro" id="IPR055361">
    <property type="entry name" value="tRNA_methyltr_TrmB_bact"/>
</dbReference>
<evidence type="ECO:0000313" key="9">
    <source>
        <dbReference type="Proteomes" id="UP000007881"/>
    </source>
</evidence>
<evidence type="ECO:0000313" key="8">
    <source>
        <dbReference type="EMBL" id="BAM04713.1"/>
    </source>
</evidence>
<dbReference type="PANTHER" id="PTHR23417">
    <property type="entry name" value="3-DEOXY-D-MANNO-OCTULOSONIC-ACID TRANSFERASE/TRNA GUANINE-N 7 - -METHYLTRANSFERASE"/>
    <property type="match status" value="1"/>
</dbReference>
<evidence type="ECO:0000256" key="7">
    <source>
        <dbReference type="HAMAP-Rule" id="MF_01057"/>
    </source>
</evidence>
<evidence type="ECO:0000256" key="4">
    <source>
        <dbReference type="ARBA" id="ARBA00022679"/>
    </source>
</evidence>
<comment type="caution">
    <text evidence="7">Lacks conserved residue(s) required for the propagation of feature annotation.</text>
</comment>
<dbReference type="GO" id="GO:0043527">
    <property type="term" value="C:tRNA methyltransferase complex"/>
    <property type="evidence" value="ECO:0007669"/>
    <property type="project" value="TreeGrafter"/>
</dbReference>
<name>I0IHH5_PHYMF</name>
<comment type="similarity">
    <text evidence="7">Belongs to the class I-like SAM-binding methyltransferase superfamily. TrmB family.</text>
</comment>
<evidence type="ECO:0000256" key="2">
    <source>
        <dbReference type="ARBA" id="ARBA00003015"/>
    </source>
</evidence>
<dbReference type="RefSeq" id="WP_014437926.1">
    <property type="nucleotide sequence ID" value="NC_017080.1"/>
</dbReference>
<feature type="binding site" evidence="7">
    <location>
        <position position="135"/>
    </location>
    <ligand>
        <name>substrate</name>
    </ligand>
</feature>
<comment type="pathway">
    <text evidence="7">tRNA modification; N(7)-methylguanine-tRNA biosynthesis.</text>
</comment>
<feature type="binding site" evidence="7">
    <location>
        <position position="56"/>
    </location>
    <ligand>
        <name>S-adenosyl-L-methionine</name>
        <dbReference type="ChEBI" id="CHEBI:59789"/>
    </ligand>
</feature>
<dbReference type="InterPro" id="IPR029063">
    <property type="entry name" value="SAM-dependent_MTases_sf"/>
</dbReference>
<dbReference type="PANTHER" id="PTHR23417:SF14">
    <property type="entry name" value="PENTACOTRIPEPTIDE-REPEAT REGION OF PRORP DOMAIN-CONTAINING PROTEIN"/>
    <property type="match status" value="1"/>
</dbReference>
<dbReference type="EC" id="2.1.1.33" evidence="7"/>
<feature type="binding site" evidence="7">
    <location>
        <position position="167"/>
    </location>
    <ligand>
        <name>substrate</name>
    </ligand>
</feature>
<dbReference type="InterPro" id="IPR003358">
    <property type="entry name" value="tRNA_(Gua-N-7)_MeTrfase_Trmb"/>
</dbReference>
<dbReference type="Pfam" id="PF02390">
    <property type="entry name" value="Methyltransf_4"/>
    <property type="match status" value="1"/>
</dbReference>
<dbReference type="NCBIfam" id="TIGR00091">
    <property type="entry name" value="tRNA (guanosine(46)-N7)-methyltransferase TrmB"/>
    <property type="match status" value="1"/>
</dbReference>
<dbReference type="PROSITE" id="PS51625">
    <property type="entry name" value="SAM_MT_TRMB"/>
    <property type="match status" value="1"/>
</dbReference>
<keyword evidence="6 7" id="KW-0819">tRNA processing</keyword>
<feature type="binding site" evidence="7">
    <location>
        <begin position="205"/>
        <end position="208"/>
    </location>
    <ligand>
        <name>substrate</name>
    </ligand>
</feature>
<feature type="binding site" evidence="7">
    <location>
        <position position="131"/>
    </location>
    <ligand>
        <name>S-adenosyl-L-methionine</name>
        <dbReference type="ChEBI" id="CHEBI:59789"/>
    </ligand>
</feature>
<dbReference type="Proteomes" id="UP000007881">
    <property type="component" value="Chromosome"/>
</dbReference>
<comment type="function">
    <text evidence="2 7">Catalyzes the formation of N(7)-methylguanine at position 46 (m7G46) in tRNA.</text>
</comment>
<evidence type="ECO:0000256" key="3">
    <source>
        <dbReference type="ARBA" id="ARBA00022603"/>
    </source>
</evidence>
<feature type="binding site" evidence="7">
    <location>
        <position position="81"/>
    </location>
    <ligand>
        <name>S-adenosyl-L-methionine</name>
        <dbReference type="ChEBI" id="CHEBI:59789"/>
    </ligand>
</feature>
<dbReference type="eggNOG" id="COG0220">
    <property type="taxonomic scope" value="Bacteria"/>
</dbReference>
<dbReference type="EMBL" id="AP012338">
    <property type="protein sequence ID" value="BAM04713.1"/>
    <property type="molecule type" value="Genomic_DNA"/>
</dbReference>
<protein>
    <recommendedName>
        <fullName evidence="7">tRNA (guanine-N(7)-)-methyltransferase</fullName>
        <ecNumber evidence="7">2.1.1.33</ecNumber>
    </recommendedName>
    <alternativeName>
        <fullName evidence="7">tRNA (guanine(46)-N(7))-methyltransferase</fullName>
    </alternativeName>
    <alternativeName>
        <fullName evidence="7">tRNA(m7G46)-methyltransferase</fullName>
    </alternativeName>
</protein>
<keyword evidence="3 7" id="KW-0489">Methyltransferase</keyword>
<evidence type="ECO:0000256" key="1">
    <source>
        <dbReference type="ARBA" id="ARBA00000142"/>
    </source>
</evidence>